<dbReference type="PANTHER" id="PTHR43649">
    <property type="entry name" value="ARABINOSE-BINDING PROTEIN-RELATED"/>
    <property type="match status" value="1"/>
</dbReference>
<keyword evidence="7" id="KW-0449">Lipoprotein</keyword>
<comment type="caution">
    <text evidence="8">The sequence shown here is derived from an EMBL/GenBank/DDBJ whole genome shotgun (WGS) entry which is preliminary data.</text>
</comment>
<sequence>MDVTAKPGWKTDPAILTRRAAGQLGLGALLAAALPRAGARAQGQEMVFLSTQLRPIEAAQAMRQKILSGFGQPVNFVTEQPPQLGVRVRAEQQGGRHTTSLIGGLHGELLPLMSTNALAPLDDALAGLRQRGFNAAMLESGKLGGQQQRYIPWMQATYLMVAHKQALPFLPAGADINALSYEQLGQWAAAIQEKTGQRRLGFPAGPTGLMPRFFEGYLYPSFTGGVVTTFRSEAAEAMWGQFRDLWKTVHPNSTNYGFMQEPLLSGEVWIAFDHVARLIDALNRKPDEFVAFPAPSGPKGRGFMPVVAGLSIPADAPDPAGAAKLIDYLTRPEVQIATLRATAFFPVVKTDLPADLEPGLKLAADAIARMSSAPDALVSLLPIGLDQKGGEFDKVFMDTFQRVVLRGEKPRAALDRQAEVMRRIMTETGAPCWRPDPPSEGACQVG</sequence>
<accession>A0ABU3ML94</accession>
<protein>
    <submittedName>
        <fullName evidence="8">Extracellular solute-binding protein</fullName>
    </submittedName>
</protein>
<dbReference type="PANTHER" id="PTHR43649:SF33">
    <property type="entry name" value="POLYGALACTURONAN_RHAMNOGALACTURONAN-BINDING PROTEIN YTCQ"/>
    <property type="match status" value="1"/>
</dbReference>
<keyword evidence="5" id="KW-0472">Membrane</keyword>
<comment type="subcellular location">
    <subcellularLocation>
        <location evidence="1">Periplasm</location>
    </subcellularLocation>
</comment>
<evidence type="ECO:0000313" key="9">
    <source>
        <dbReference type="Proteomes" id="UP001258945"/>
    </source>
</evidence>
<evidence type="ECO:0000256" key="4">
    <source>
        <dbReference type="ARBA" id="ARBA00022729"/>
    </source>
</evidence>
<dbReference type="SUPFAM" id="SSF53850">
    <property type="entry name" value="Periplasmic binding protein-like II"/>
    <property type="match status" value="1"/>
</dbReference>
<keyword evidence="9" id="KW-1185">Reference proteome</keyword>
<reference evidence="8 9" key="1">
    <citation type="journal article" date="2019" name="Microb. Pathog.">
        <title>Comparison of VITEK 2, MALDI-TOF MS, 16S rRNA gene sequencing, and whole-genome sequencing for identification of Roseomonas mucosa.</title>
        <authorList>
            <person name="Rudolph W.W."/>
            <person name="Gunzer F."/>
            <person name="Trauth M."/>
            <person name="Bunk B."/>
            <person name="Bigge R."/>
            <person name="Schrottner P."/>
        </authorList>
    </citation>
    <scope>NUCLEOTIDE SEQUENCE [LARGE SCALE GENOMIC DNA]</scope>
    <source>
        <strain evidence="8 9">DSM 103800</strain>
    </source>
</reference>
<keyword evidence="3" id="KW-1003">Cell membrane</keyword>
<keyword evidence="4" id="KW-0732">Signal</keyword>
<dbReference type="EMBL" id="JAVVDO010000067">
    <property type="protein sequence ID" value="MDT8333667.1"/>
    <property type="molecule type" value="Genomic_DNA"/>
</dbReference>
<keyword evidence="6" id="KW-0564">Palmitate</keyword>
<gene>
    <name evidence="8" type="ORF">RQ831_21665</name>
</gene>
<evidence type="ECO:0000256" key="2">
    <source>
        <dbReference type="ARBA" id="ARBA00008520"/>
    </source>
</evidence>
<dbReference type="Proteomes" id="UP001258945">
    <property type="component" value="Unassembled WGS sequence"/>
</dbReference>
<dbReference type="Pfam" id="PF13416">
    <property type="entry name" value="SBP_bac_8"/>
    <property type="match status" value="1"/>
</dbReference>
<evidence type="ECO:0000256" key="6">
    <source>
        <dbReference type="ARBA" id="ARBA00023139"/>
    </source>
</evidence>
<evidence type="ECO:0000256" key="7">
    <source>
        <dbReference type="ARBA" id="ARBA00023288"/>
    </source>
</evidence>
<dbReference type="InterPro" id="IPR006059">
    <property type="entry name" value="SBP"/>
</dbReference>
<proteinExistence type="inferred from homology"/>
<name>A0ABU3ML94_9PROT</name>
<evidence type="ECO:0000256" key="1">
    <source>
        <dbReference type="ARBA" id="ARBA00004418"/>
    </source>
</evidence>
<dbReference type="InterPro" id="IPR050490">
    <property type="entry name" value="Bact_solute-bd_prot1"/>
</dbReference>
<comment type="similarity">
    <text evidence="2">Belongs to the bacterial solute-binding protein 1 family.</text>
</comment>
<evidence type="ECO:0000256" key="5">
    <source>
        <dbReference type="ARBA" id="ARBA00023136"/>
    </source>
</evidence>
<organism evidence="8 9">
    <name type="scientific">Roseomonas gilardii</name>
    <dbReference type="NCBI Taxonomy" id="257708"/>
    <lineage>
        <taxon>Bacteria</taxon>
        <taxon>Pseudomonadati</taxon>
        <taxon>Pseudomonadota</taxon>
        <taxon>Alphaproteobacteria</taxon>
        <taxon>Acetobacterales</taxon>
        <taxon>Roseomonadaceae</taxon>
        <taxon>Roseomonas</taxon>
    </lineage>
</organism>
<dbReference type="RefSeq" id="WP_314285241.1">
    <property type="nucleotide sequence ID" value="NZ_JAVVDO010000067.1"/>
</dbReference>
<evidence type="ECO:0000256" key="3">
    <source>
        <dbReference type="ARBA" id="ARBA00022475"/>
    </source>
</evidence>
<evidence type="ECO:0000313" key="8">
    <source>
        <dbReference type="EMBL" id="MDT8333667.1"/>
    </source>
</evidence>
<dbReference type="Gene3D" id="3.40.190.10">
    <property type="entry name" value="Periplasmic binding protein-like II"/>
    <property type="match status" value="1"/>
</dbReference>